<evidence type="ECO:0000313" key="1">
    <source>
        <dbReference type="EMBL" id="BAJ79765.1"/>
    </source>
</evidence>
<proteinExistence type="predicted"/>
<dbReference type="RefSeq" id="WP_013639384.1">
    <property type="nucleotide sequence ID" value="NC_015186.1"/>
</dbReference>
<evidence type="ECO:0000313" key="2">
    <source>
        <dbReference type="Proteomes" id="UP000007100"/>
    </source>
</evidence>
<dbReference type="EMBL" id="AP012035">
    <property type="protein sequence ID" value="BAJ79765.1"/>
    <property type="molecule type" value="Genomic_DNA"/>
</dbReference>
<dbReference type="OrthoDB" id="581589at2"/>
<dbReference type="AlphaFoldDB" id="F0J2X6"/>
<dbReference type="KEGG" id="amv:ACMV_04180"/>
<keyword evidence="2" id="KW-1185">Reference proteome</keyword>
<dbReference type="HOGENOM" id="CLU_050846_0_0_5"/>
<reference evidence="1 2" key="1">
    <citation type="submission" date="2010-12" db="EMBL/GenBank/DDBJ databases">
        <title>Whole genome sequence of Acidiphilium multivorum AIU301.</title>
        <authorList>
            <person name="Narita-Yamada S."/>
            <person name="Nakamura S."/>
            <person name="Ito N."/>
            <person name="Takarada H."/>
            <person name="Katano Y."/>
            <person name="Nakazawa H."/>
            <person name="Hosoyama A."/>
            <person name="Yamada R."/>
            <person name="Fujita N."/>
        </authorList>
    </citation>
    <scope>NUCLEOTIDE SEQUENCE [LARGE SCALE GENOMIC DNA]</scope>
    <source>
        <strain evidence="2">DSM 11245 / JCM 8867 / AIU301</strain>
    </source>
</reference>
<dbReference type="InterPro" id="IPR018777">
    <property type="entry name" value="Replication_initiator_prot_A"/>
</dbReference>
<dbReference type="Pfam" id="PF10134">
    <property type="entry name" value="RPA"/>
    <property type="match status" value="1"/>
</dbReference>
<accession>F0J2X6</accession>
<organism evidence="1 2">
    <name type="scientific">Acidiphilium multivorum (strain DSM 11245 / JCM 8867 / NBRC 100883 / AIU 301)</name>
    <dbReference type="NCBI Taxonomy" id="926570"/>
    <lineage>
        <taxon>Bacteria</taxon>
        <taxon>Pseudomonadati</taxon>
        <taxon>Pseudomonadota</taxon>
        <taxon>Alphaproteobacteria</taxon>
        <taxon>Acetobacterales</taxon>
        <taxon>Acidocellaceae</taxon>
        <taxon>Acidiphilium</taxon>
    </lineage>
</organism>
<gene>
    <name evidence="1" type="ordered locus">ACMV_04180</name>
</gene>
<protein>
    <submittedName>
        <fullName evidence="1">Uncharacterized protein</fullName>
    </submittedName>
</protein>
<dbReference type="Proteomes" id="UP000007100">
    <property type="component" value="Chromosome"/>
</dbReference>
<name>F0J2X6_ACIMA</name>
<sequence>MMAEPPLPAILEHARPRAPVDLMNWPWFSLAKTPRAAPIDYQGRRHSVLVTPAPGASAIATIWDADILFWATSQLIQAQDEKLRIAPTLIAPARRILRFLGRDTGHSQYERLAAALERLAASEVVTTIGTLSDRPVRFHWIEAWQQTADGILLTLPEWLLDAVRRRRVLAIDPDYFTLSGGIQRWLWLLARKHAGQQSTGWRISFEALHARSGSATRHCHFVAALRRIAQSGRLLTYRVEPVQHCGNEGLSIGRWAVPAHSAALVPGDKPGFDPQLRERICE</sequence>